<comment type="caution">
    <text evidence="1">The sequence shown here is derived from an EMBL/GenBank/DDBJ whole genome shotgun (WGS) entry which is preliminary data.</text>
</comment>
<name>A0A9Q0H5P3_9MAGN</name>
<sequence length="110" mass="12346">MAGYTYKVVSCRTTTGTLHYRIMASPTVTPTGAKSNISRKLVSSTAHWINVQGSYEGPLVGTIFTANDTENQTFMAKNHEQRFLFVDLNRSFIQPRQENSGDEWFIAPLV</sequence>
<dbReference type="AlphaFoldDB" id="A0A9Q0H5P3"/>
<proteinExistence type="predicted"/>
<gene>
    <name evidence="1" type="ORF">NE237_019938</name>
</gene>
<reference evidence="1" key="1">
    <citation type="journal article" date="2023" name="Plant J.">
        <title>The genome of the king protea, Protea cynaroides.</title>
        <authorList>
            <person name="Chang J."/>
            <person name="Duong T.A."/>
            <person name="Schoeman C."/>
            <person name="Ma X."/>
            <person name="Roodt D."/>
            <person name="Barker N."/>
            <person name="Li Z."/>
            <person name="Van de Peer Y."/>
            <person name="Mizrachi E."/>
        </authorList>
    </citation>
    <scope>NUCLEOTIDE SEQUENCE</scope>
    <source>
        <tissue evidence="1">Young leaves</tissue>
    </source>
</reference>
<keyword evidence="2" id="KW-1185">Reference proteome</keyword>
<evidence type="ECO:0000313" key="2">
    <source>
        <dbReference type="Proteomes" id="UP001141806"/>
    </source>
</evidence>
<evidence type="ECO:0000313" key="1">
    <source>
        <dbReference type="EMBL" id="KAJ4960028.1"/>
    </source>
</evidence>
<organism evidence="1 2">
    <name type="scientific">Protea cynaroides</name>
    <dbReference type="NCBI Taxonomy" id="273540"/>
    <lineage>
        <taxon>Eukaryota</taxon>
        <taxon>Viridiplantae</taxon>
        <taxon>Streptophyta</taxon>
        <taxon>Embryophyta</taxon>
        <taxon>Tracheophyta</taxon>
        <taxon>Spermatophyta</taxon>
        <taxon>Magnoliopsida</taxon>
        <taxon>Proteales</taxon>
        <taxon>Proteaceae</taxon>
        <taxon>Protea</taxon>
    </lineage>
</organism>
<dbReference type="EMBL" id="JAMYWD010000009">
    <property type="protein sequence ID" value="KAJ4960028.1"/>
    <property type="molecule type" value="Genomic_DNA"/>
</dbReference>
<dbReference type="Proteomes" id="UP001141806">
    <property type="component" value="Unassembled WGS sequence"/>
</dbReference>
<accession>A0A9Q0H5P3</accession>
<protein>
    <submittedName>
        <fullName evidence="1">Uncharacterized protein</fullName>
    </submittedName>
</protein>